<sequence length="448" mass="48837">MRRHTQPSGQNLSGRFASAYSCILLLGLMACVFVITLKGLPAQGQEQAQDSTGSSDKNAFLILQTNLQPPYQQLQNGILRGYSIAVLNCAFDRIGVGYGIAIAPRQRNREMVRNGQADGFFLARISSFMDQYAEPTLPLALEKWVWISAAGQQGSFASSPTPDSLLSVGGILGSNEAEWLAEQGYQEIAKAPSINSLISQVLAGRVEYALVDKQTFEAARDSMGHHEAQFNVQFERYAPLVVYIGREYTRLNPWLIASLNTALGACETLPMQLEDWERDLITRQQLPAIRAMAANAELVGAVRSAMGGAQIQPDAIVEIDREWRQGSEGGIASPKATEILENPLSDILRAFQESDANNIAEIFVFDTKGAVIGMNRLTTDFDQSDEQKFEVAISHDPDISQIADIYFDGSTRAFLSQVTVPIINPETGDVIAAMTVGLDVSGALRPDS</sequence>
<gene>
    <name evidence="2" type="ORF">TH3_02120</name>
</gene>
<evidence type="ECO:0008006" key="4">
    <source>
        <dbReference type="Google" id="ProtNLM"/>
    </source>
</evidence>
<proteinExistence type="predicted"/>
<dbReference type="RefSeq" id="WP_007089042.1">
    <property type="nucleotide sequence ID" value="NZ_CP004388.1"/>
</dbReference>
<feature type="transmembrane region" description="Helical" evidence="1">
    <location>
        <begin position="12"/>
        <end position="37"/>
    </location>
</feature>
<dbReference type="KEGG" id="txi:TH3_02120"/>
<accession>A0AB72U8L8</accession>
<dbReference type="Gene3D" id="3.40.190.10">
    <property type="entry name" value="Periplasmic binding protein-like II"/>
    <property type="match status" value="2"/>
</dbReference>
<name>A0AB72U8L8_9PROT</name>
<dbReference type="EMBL" id="CP004388">
    <property type="protein sequence ID" value="AJD50550.1"/>
    <property type="molecule type" value="Genomic_DNA"/>
</dbReference>
<protein>
    <recommendedName>
        <fullName evidence="4">Solute-binding protein family 3/N-terminal domain-containing protein</fullName>
    </recommendedName>
</protein>
<evidence type="ECO:0000313" key="2">
    <source>
        <dbReference type="EMBL" id="AJD50550.1"/>
    </source>
</evidence>
<dbReference type="SUPFAM" id="SSF53850">
    <property type="entry name" value="Periplasmic binding protein-like II"/>
    <property type="match status" value="1"/>
</dbReference>
<evidence type="ECO:0000313" key="3">
    <source>
        <dbReference type="Proteomes" id="UP000007127"/>
    </source>
</evidence>
<reference evidence="2 3" key="1">
    <citation type="journal article" date="2012" name="J. Bacteriol.">
        <title>Genome sequence of Thalassospira xiamenensis type strain M-5.</title>
        <authorList>
            <person name="Lai Q."/>
            <person name="Shao Z."/>
        </authorList>
    </citation>
    <scope>NUCLEOTIDE SEQUENCE [LARGE SCALE GENOMIC DNA]</scope>
    <source>
        <strain evidence="2 3">M-5</strain>
    </source>
</reference>
<keyword evidence="1" id="KW-0472">Membrane</keyword>
<organism evidence="2 3">
    <name type="scientific">Thalassospira xiamenensis M-5 = DSM 17429</name>
    <dbReference type="NCBI Taxonomy" id="1123366"/>
    <lineage>
        <taxon>Bacteria</taxon>
        <taxon>Pseudomonadati</taxon>
        <taxon>Pseudomonadota</taxon>
        <taxon>Alphaproteobacteria</taxon>
        <taxon>Rhodospirillales</taxon>
        <taxon>Thalassospiraceae</taxon>
        <taxon>Thalassospira</taxon>
    </lineage>
</organism>
<dbReference type="AlphaFoldDB" id="A0AB72U8L8"/>
<keyword evidence="1" id="KW-0812">Transmembrane</keyword>
<dbReference type="GeneID" id="31926126"/>
<keyword evidence="1" id="KW-1133">Transmembrane helix</keyword>
<dbReference type="PROSITE" id="PS51257">
    <property type="entry name" value="PROKAR_LIPOPROTEIN"/>
    <property type="match status" value="1"/>
</dbReference>
<dbReference type="Proteomes" id="UP000007127">
    <property type="component" value="Chromosome"/>
</dbReference>
<evidence type="ECO:0000256" key="1">
    <source>
        <dbReference type="SAM" id="Phobius"/>
    </source>
</evidence>